<dbReference type="GO" id="GO:0097729">
    <property type="term" value="C:9+2 motile cilium"/>
    <property type="evidence" value="ECO:0007669"/>
    <property type="project" value="TreeGrafter"/>
</dbReference>
<feature type="compositionally biased region" description="Basic and acidic residues" evidence="1">
    <location>
        <begin position="182"/>
        <end position="195"/>
    </location>
</feature>
<dbReference type="GO" id="GO:0003341">
    <property type="term" value="P:cilium movement"/>
    <property type="evidence" value="ECO:0007669"/>
    <property type="project" value="InterPro"/>
</dbReference>
<dbReference type="EMBL" id="KB520138">
    <property type="protein sequence ID" value="EMP38332.1"/>
    <property type="molecule type" value="Genomic_DNA"/>
</dbReference>
<dbReference type="STRING" id="8469.M7CC81"/>
<dbReference type="Proteomes" id="UP000031443">
    <property type="component" value="Unassembled WGS sequence"/>
</dbReference>
<evidence type="ECO:0000313" key="3">
    <source>
        <dbReference type="Proteomes" id="UP000031443"/>
    </source>
</evidence>
<protein>
    <submittedName>
        <fullName evidence="2">Primary ciliary dyskinesia protein 1</fullName>
    </submittedName>
</protein>
<proteinExistence type="predicted"/>
<dbReference type="PANTHER" id="PTHR46500">
    <property type="entry name" value="CILIA- AND FLAGELLA-ASSOCIATED PROTEIN 221"/>
    <property type="match status" value="1"/>
</dbReference>
<dbReference type="AlphaFoldDB" id="M7CC81"/>
<dbReference type="InterPro" id="IPR029676">
    <property type="entry name" value="CFAP221"/>
</dbReference>
<accession>M7CC81</accession>
<gene>
    <name evidence="2" type="ORF">UY3_04445</name>
</gene>
<feature type="region of interest" description="Disordered" evidence="1">
    <location>
        <begin position="169"/>
        <end position="195"/>
    </location>
</feature>
<keyword evidence="3" id="KW-1185">Reference proteome</keyword>
<sequence length="306" mass="35163">MEREFQRNKVEVAFRRFIRSVEQCPSVQPKFDLLLNDPWANRHGILRRFQQAARRVLIQWRLNRVLLLFRGLERDIKGQSDEESSVSESSSLKIISSTALGDEQKSVAFNLSVDRILPFKLPTYHPPQWSDELAPDGLGPVPVKSLDMKVKHIHPFYDLKDELISIVTSPKPQLSPPSPPEGLHKHPGEKSEEKTTSLLNLAAPKALLQPPDSHPLRIFNPTPGLYVFMQPLDYSETNIEYHLCPHPKYRFTKEYPIGSSIPITQKKFLHHKEVIRGVTYWRRFPSVVYSALSNAPTLASTVMHHW</sequence>
<dbReference type="GO" id="GO:0044458">
    <property type="term" value="P:motile cilium assembly"/>
    <property type="evidence" value="ECO:0007669"/>
    <property type="project" value="TreeGrafter"/>
</dbReference>
<organism evidence="2 3">
    <name type="scientific">Chelonia mydas</name>
    <name type="common">Green sea-turtle</name>
    <name type="synonym">Chelonia agassizi</name>
    <dbReference type="NCBI Taxonomy" id="8469"/>
    <lineage>
        <taxon>Eukaryota</taxon>
        <taxon>Metazoa</taxon>
        <taxon>Chordata</taxon>
        <taxon>Craniata</taxon>
        <taxon>Vertebrata</taxon>
        <taxon>Euteleostomi</taxon>
        <taxon>Archelosauria</taxon>
        <taxon>Testudinata</taxon>
        <taxon>Testudines</taxon>
        <taxon>Cryptodira</taxon>
        <taxon>Durocryptodira</taxon>
        <taxon>Americhelydia</taxon>
        <taxon>Chelonioidea</taxon>
        <taxon>Cheloniidae</taxon>
        <taxon>Chelonia</taxon>
    </lineage>
</organism>
<name>M7CC81_CHEMY</name>
<evidence type="ECO:0000256" key="1">
    <source>
        <dbReference type="SAM" id="MobiDB-lite"/>
    </source>
</evidence>
<reference evidence="3" key="1">
    <citation type="journal article" date="2013" name="Nat. Genet.">
        <title>The draft genomes of soft-shell turtle and green sea turtle yield insights into the development and evolution of the turtle-specific body plan.</title>
        <authorList>
            <person name="Wang Z."/>
            <person name="Pascual-Anaya J."/>
            <person name="Zadissa A."/>
            <person name="Li W."/>
            <person name="Niimura Y."/>
            <person name="Huang Z."/>
            <person name="Li C."/>
            <person name="White S."/>
            <person name="Xiong Z."/>
            <person name="Fang D."/>
            <person name="Wang B."/>
            <person name="Ming Y."/>
            <person name="Chen Y."/>
            <person name="Zheng Y."/>
            <person name="Kuraku S."/>
            <person name="Pignatelli M."/>
            <person name="Herrero J."/>
            <person name="Beal K."/>
            <person name="Nozawa M."/>
            <person name="Li Q."/>
            <person name="Wang J."/>
            <person name="Zhang H."/>
            <person name="Yu L."/>
            <person name="Shigenobu S."/>
            <person name="Wang J."/>
            <person name="Liu J."/>
            <person name="Flicek P."/>
            <person name="Searle S."/>
            <person name="Wang J."/>
            <person name="Kuratani S."/>
            <person name="Yin Y."/>
            <person name="Aken B."/>
            <person name="Zhang G."/>
            <person name="Irie N."/>
        </authorList>
    </citation>
    <scope>NUCLEOTIDE SEQUENCE [LARGE SCALE GENOMIC DNA]</scope>
</reference>
<dbReference type="PANTHER" id="PTHR46500:SF1">
    <property type="entry name" value="CILIA- AND FLAGELLA-ASSOCIATED PROTEIN 221"/>
    <property type="match status" value="1"/>
</dbReference>
<evidence type="ECO:0000313" key="2">
    <source>
        <dbReference type="EMBL" id="EMP38332.1"/>
    </source>
</evidence>